<dbReference type="GO" id="GO:0016887">
    <property type="term" value="F:ATP hydrolysis activity"/>
    <property type="evidence" value="ECO:0007669"/>
    <property type="project" value="InterPro"/>
</dbReference>
<evidence type="ECO:0000256" key="1">
    <source>
        <dbReference type="ARBA" id="ARBA00022448"/>
    </source>
</evidence>
<dbReference type="SMART" id="SM00382">
    <property type="entry name" value="AAA"/>
    <property type="match status" value="1"/>
</dbReference>
<evidence type="ECO:0000313" key="5">
    <source>
        <dbReference type="EMBL" id="OGM01779.1"/>
    </source>
</evidence>
<dbReference type="Gene3D" id="3.40.50.300">
    <property type="entry name" value="P-loop containing nucleotide triphosphate hydrolases"/>
    <property type="match status" value="1"/>
</dbReference>
<organism evidence="5 6">
    <name type="scientific">Candidatus Wallbacteria bacterium GWC2_49_35</name>
    <dbReference type="NCBI Taxonomy" id="1817813"/>
    <lineage>
        <taxon>Bacteria</taxon>
        <taxon>Candidatus Walliibacteriota</taxon>
    </lineage>
</organism>
<sequence>MIEAISLSKSYSGFKAVSELGFRVDDGVMYAFLGPNGAGKTTTIKMLTGILTPDSGDALINGISITKDPVAAKRNCGYLPDVPMLFEKLTGRQYLNFMMDIFEIPAASRRERTEKLIESFELGPHIDSLIESYSLGTKKKIGIVAACCHKPPVLFLDEPTSGLDPQSVRALKDTLKEMTGRGVTVFFSTHILEVAEKICDRVAIIGGGRLVAEGSVAQIRAGLNAPGDGHDDPKSLEDIFLELTARNPVQGESSVPG</sequence>
<accession>A0A1F7WH96</accession>
<dbReference type="PANTHER" id="PTHR42711:SF16">
    <property type="entry name" value="ABC TRANSPORTER ATP-BINDING PROTEIN"/>
    <property type="match status" value="1"/>
</dbReference>
<keyword evidence="3" id="KW-0067">ATP-binding</keyword>
<dbReference type="InterPro" id="IPR027417">
    <property type="entry name" value="P-loop_NTPase"/>
</dbReference>
<dbReference type="InterPro" id="IPR050763">
    <property type="entry name" value="ABC_transporter_ATP-binding"/>
</dbReference>
<evidence type="ECO:0000259" key="4">
    <source>
        <dbReference type="PROSITE" id="PS50893"/>
    </source>
</evidence>
<protein>
    <recommendedName>
        <fullName evidence="4">ABC transporter domain-containing protein</fullName>
    </recommendedName>
</protein>
<dbReference type="SUPFAM" id="SSF52540">
    <property type="entry name" value="P-loop containing nucleoside triphosphate hydrolases"/>
    <property type="match status" value="1"/>
</dbReference>
<keyword evidence="1" id="KW-0813">Transport</keyword>
<reference evidence="5 6" key="1">
    <citation type="journal article" date="2016" name="Nat. Commun.">
        <title>Thousands of microbial genomes shed light on interconnected biogeochemical processes in an aquifer system.</title>
        <authorList>
            <person name="Anantharaman K."/>
            <person name="Brown C.T."/>
            <person name="Hug L.A."/>
            <person name="Sharon I."/>
            <person name="Castelle C.J."/>
            <person name="Probst A.J."/>
            <person name="Thomas B.C."/>
            <person name="Singh A."/>
            <person name="Wilkins M.J."/>
            <person name="Karaoz U."/>
            <person name="Brodie E.L."/>
            <person name="Williams K.H."/>
            <person name="Hubbard S.S."/>
            <person name="Banfield J.F."/>
        </authorList>
    </citation>
    <scope>NUCLEOTIDE SEQUENCE [LARGE SCALE GENOMIC DNA]</scope>
</reference>
<evidence type="ECO:0000256" key="2">
    <source>
        <dbReference type="ARBA" id="ARBA00022741"/>
    </source>
</evidence>
<dbReference type="GO" id="GO:0005524">
    <property type="term" value="F:ATP binding"/>
    <property type="evidence" value="ECO:0007669"/>
    <property type="project" value="UniProtKB-KW"/>
</dbReference>
<dbReference type="PROSITE" id="PS50893">
    <property type="entry name" value="ABC_TRANSPORTER_2"/>
    <property type="match status" value="1"/>
</dbReference>
<comment type="caution">
    <text evidence="5">The sequence shown here is derived from an EMBL/GenBank/DDBJ whole genome shotgun (WGS) entry which is preliminary data.</text>
</comment>
<name>A0A1F7WH96_9BACT</name>
<dbReference type="AlphaFoldDB" id="A0A1F7WH96"/>
<dbReference type="PANTHER" id="PTHR42711">
    <property type="entry name" value="ABC TRANSPORTER ATP-BINDING PROTEIN"/>
    <property type="match status" value="1"/>
</dbReference>
<evidence type="ECO:0000256" key="3">
    <source>
        <dbReference type="ARBA" id="ARBA00022840"/>
    </source>
</evidence>
<proteinExistence type="predicted"/>
<dbReference type="STRING" id="1817813.A2008_13460"/>
<evidence type="ECO:0000313" key="6">
    <source>
        <dbReference type="Proteomes" id="UP000178735"/>
    </source>
</evidence>
<dbReference type="Pfam" id="PF00005">
    <property type="entry name" value="ABC_tran"/>
    <property type="match status" value="1"/>
</dbReference>
<dbReference type="InterPro" id="IPR003593">
    <property type="entry name" value="AAA+_ATPase"/>
</dbReference>
<dbReference type="CDD" id="cd03230">
    <property type="entry name" value="ABC_DR_subfamily_A"/>
    <property type="match status" value="1"/>
</dbReference>
<keyword evidence="2" id="KW-0547">Nucleotide-binding</keyword>
<feature type="domain" description="ABC transporter" evidence="4">
    <location>
        <begin position="2"/>
        <end position="232"/>
    </location>
</feature>
<dbReference type="Proteomes" id="UP000178735">
    <property type="component" value="Unassembled WGS sequence"/>
</dbReference>
<dbReference type="EMBL" id="MGFH01000225">
    <property type="protein sequence ID" value="OGM01779.1"/>
    <property type="molecule type" value="Genomic_DNA"/>
</dbReference>
<dbReference type="InterPro" id="IPR003439">
    <property type="entry name" value="ABC_transporter-like_ATP-bd"/>
</dbReference>
<gene>
    <name evidence="5" type="ORF">A2008_13460</name>
</gene>